<dbReference type="EMBL" id="UINC01089433">
    <property type="protein sequence ID" value="SVC40526.1"/>
    <property type="molecule type" value="Genomic_DNA"/>
</dbReference>
<organism evidence="1">
    <name type="scientific">marine metagenome</name>
    <dbReference type="NCBI Taxonomy" id="408172"/>
    <lineage>
        <taxon>unclassified sequences</taxon>
        <taxon>metagenomes</taxon>
        <taxon>ecological metagenomes</taxon>
    </lineage>
</organism>
<name>A0A382LVE6_9ZZZZ</name>
<proteinExistence type="predicted"/>
<gene>
    <name evidence="1" type="ORF">METZ01_LOCUS293380</name>
</gene>
<accession>A0A382LVE6</accession>
<feature type="non-terminal residue" evidence="1">
    <location>
        <position position="46"/>
    </location>
</feature>
<evidence type="ECO:0000313" key="1">
    <source>
        <dbReference type="EMBL" id="SVC40526.1"/>
    </source>
</evidence>
<protein>
    <submittedName>
        <fullName evidence="1">Uncharacterized protein</fullName>
    </submittedName>
</protein>
<dbReference type="AlphaFoldDB" id="A0A382LVE6"/>
<sequence length="46" mass="5326">MFTNRKILKFLIFFFCFSIFSSISQTNEDVPLNNIAINEIPKPISS</sequence>
<reference evidence="1" key="1">
    <citation type="submission" date="2018-05" db="EMBL/GenBank/DDBJ databases">
        <authorList>
            <person name="Lanie J.A."/>
            <person name="Ng W.-L."/>
            <person name="Kazmierczak K.M."/>
            <person name="Andrzejewski T.M."/>
            <person name="Davidsen T.M."/>
            <person name="Wayne K.J."/>
            <person name="Tettelin H."/>
            <person name="Glass J.I."/>
            <person name="Rusch D."/>
            <person name="Podicherti R."/>
            <person name="Tsui H.-C.T."/>
            <person name="Winkler M.E."/>
        </authorList>
    </citation>
    <scope>NUCLEOTIDE SEQUENCE</scope>
</reference>